<dbReference type="OrthoDB" id="5957327at2759"/>
<dbReference type="InParanoid" id="D2VU64"/>
<dbReference type="AlphaFoldDB" id="D2VU64"/>
<dbReference type="OMA" id="VTIDECE"/>
<dbReference type="Gene3D" id="3.40.50.300">
    <property type="entry name" value="P-loop containing nucleotide triphosphate hydrolases"/>
    <property type="match status" value="1"/>
</dbReference>
<dbReference type="PROSITE" id="PS50162">
    <property type="entry name" value="RECA_2"/>
    <property type="match status" value="1"/>
</dbReference>
<dbReference type="EMBL" id="GG738898">
    <property type="protein sequence ID" value="EFC39632.1"/>
    <property type="molecule type" value="Genomic_DNA"/>
</dbReference>
<evidence type="ECO:0000313" key="2">
    <source>
        <dbReference type="EMBL" id="EFC39632.1"/>
    </source>
</evidence>
<dbReference type="SUPFAM" id="SSF52540">
    <property type="entry name" value="P-loop containing nucleoside triphosphate hydrolases"/>
    <property type="match status" value="1"/>
</dbReference>
<dbReference type="PANTHER" id="PTHR46456">
    <property type="entry name" value="DNA REPAIR PROTEIN RAD51 HOMOLOG 2"/>
    <property type="match status" value="1"/>
</dbReference>
<proteinExistence type="predicted"/>
<dbReference type="Pfam" id="PF08423">
    <property type="entry name" value="Rad51"/>
    <property type="match status" value="1"/>
</dbReference>
<dbReference type="InterPro" id="IPR020588">
    <property type="entry name" value="RecA_ATP-bd"/>
</dbReference>
<dbReference type="GO" id="GO:0005524">
    <property type="term" value="F:ATP binding"/>
    <property type="evidence" value="ECO:0007669"/>
    <property type="project" value="InterPro"/>
</dbReference>
<dbReference type="GO" id="GO:0000400">
    <property type="term" value="F:four-way junction DNA binding"/>
    <property type="evidence" value="ECO:0007669"/>
    <property type="project" value="TreeGrafter"/>
</dbReference>
<dbReference type="InterPro" id="IPR027417">
    <property type="entry name" value="P-loop_NTPase"/>
</dbReference>
<dbReference type="eggNOG" id="KOG1433">
    <property type="taxonomic scope" value="Eukaryota"/>
</dbReference>
<dbReference type="KEGG" id="ngr:NAEGRDRAFT_52274"/>
<dbReference type="CDD" id="cd19493">
    <property type="entry name" value="Rad51B"/>
    <property type="match status" value="1"/>
</dbReference>
<sequence length="1023" mass="117140">MDQGNESSSAADSSDPMKNITQKFVTMDVIGSSIFPLKHSCRDLFWKLHDNALIWDHSIIPFPDVLSCKFLKFVGKLVENGVSDDNLIDSTDSIYELFKTALQSICDLTLIKKVSLSRLIQSKYKNMDYTMFVMKLLPNIEELYLNISYSNNLAIFQPNQFLWNNLQHLTVGDYKTLYFFVTNAKHLELKLKTIRFYAARKKREAIELITNPQYLLEEYLEKIEMTSNIGFADFEYLNNSLSEKKKSVFTFLRVSNDYSLGTPIQDGKFIEAMLLLSSFSNLRQLYINGSKSIEKMELSGNFNELIDLTVRTTHTDRVVSFSQDFYAPKLKNLCISGCKLILHSSTKLARLRYLLMDTVIIDSSFTLDKFPLLSQFTYSLNPCLTNYPPVWSISLAFNNMKHLRQLYLSDINKVDVSDCPELKLFKITKLQEANVYLPNNCLSYFKFDQVAHCNVTIDECESLYMIYGPSHTININRVRSFTNASTSMYGTYTDGPNVVIKQIDWMNYRTSSTHHEAMFNSIQNIDKLVIQSDSHASGFTNFFCSSVYENFIQEHISKKDTLLLNQSIYHGDVCKVPDIPLKELSIDTNCTVVKPPQNMDSITHFKLSKQGSRDYWITFKEIQKLSNLTSLSLRGFTDLNKTEFKYLKNILLESCGVCTIELSLLPSLEELVVFGPKTSLTLNSKAGYMWNNIKLVNIYCIKELNLSAKQIEAPKLREFVNNINTTQQLLCVPNSKLRYILDTSTLEEASNYVRNVIFKTNIISQNYLNNPRTGLQLYNEKQNKQMFLPLKYIPSFNTLFHGGIPLNMITEIVGATTSGKSEFCLSAVSDLLMEFDKFGCVIFDTEVKQANIFQRIYFMMKNRNPDMSESEIEERILKKCTIIHVASSKELIDSLDNLEEFIFEKNIKLIVIDSLATLSTKEFQGKEGGAFERASILQTEATLLKQLNEKFKVGVLVTNSLSSSDEAQLGINWYHFVNHRLKIYKIGESKAIINIVKSSIANNVNIHVNMADLGLQEVEDMTH</sequence>
<dbReference type="GO" id="GO:0000724">
    <property type="term" value="P:double-strand break repair via homologous recombination"/>
    <property type="evidence" value="ECO:0007669"/>
    <property type="project" value="InterPro"/>
</dbReference>
<protein>
    <submittedName>
        <fullName evidence="2">Predicted protein</fullName>
    </submittedName>
</protein>
<dbReference type="GO" id="GO:0140664">
    <property type="term" value="F:ATP-dependent DNA damage sensor activity"/>
    <property type="evidence" value="ECO:0007669"/>
    <property type="project" value="InterPro"/>
</dbReference>
<dbReference type="PANTHER" id="PTHR46456:SF1">
    <property type="entry name" value="DNA REPAIR PROTEIN RAD51 HOMOLOG 2"/>
    <property type="match status" value="1"/>
</dbReference>
<evidence type="ECO:0000259" key="1">
    <source>
        <dbReference type="PROSITE" id="PS50162"/>
    </source>
</evidence>
<dbReference type="GeneID" id="8855799"/>
<dbReference type="Proteomes" id="UP000006671">
    <property type="component" value="Unassembled WGS sequence"/>
</dbReference>
<feature type="domain" description="RecA family profile 1" evidence="1">
    <location>
        <begin position="784"/>
        <end position="961"/>
    </location>
</feature>
<keyword evidence="3" id="KW-1185">Reference proteome</keyword>
<dbReference type="GO" id="GO:0005657">
    <property type="term" value="C:replication fork"/>
    <property type="evidence" value="ECO:0007669"/>
    <property type="project" value="TreeGrafter"/>
</dbReference>
<dbReference type="STRING" id="5762.D2VU64"/>
<evidence type="ECO:0000313" key="3">
    <source>
        <dbReference type="Proteomes" id="UP000006671"/>
    </source>
</evidence>
<name>D2VU64_NAEGR</name>
<gene>
    <name evidence="2" type="ORF">NAEGRDRAFT_52274</name>
</gene>
<dbReference type="GO" id="GO:0003690">
    <property type="term" value="F:double-stranded DNA binding"/>
    <property type="evidence" value="ECO:0007669"/>
    <property type="project" value="TreeGrafter"/>
</dbReference>
<dbReference type="SUPFAM" id="SSF52047">
    <property type="entry name" value="RNI-like"/>
    <property type="match status" value="1"/>
</dbReference>
<dbReference type="InterPro" id="IPR030548">
    <property type="entry name" value="RAD51B"/>
</dbReference>
<dbReference type="InterPro" id="IPR013632">
    <property type="entry name" value="Rad51_C"/>
</dbReference>
<reference evidence="2 3" key="1">
    <citation type="journal article" date="2010" name="Cell">
        <title>The genome of Naegleria gruberi illuminates early eukaryotic versatility.</title>
        <authorList>
            <person name="Fritz-Laylin L.K."/>
            <person name="Prochnik S.E."/>
            <person name="Ginger M.L."/>
            <person name="Dacks J.B."/>
            <person name="Carpenter M.L."/>
            <person name="Field M.C."/>
            <person name="Kuo A."/>
            <person name="Paredez A."/>
            <person name="Chapman J."/>
            <person name="Pham J."/>
            <person name="Shu S."/>
            <person name="Neupane R."/>
            <person name="Cipriano M."/>
            <person name="Mancuso J."/>
            <person name="Tu H."/>
            <person name="Salamov A."/>
            <person name="Lindquist E."/>
            <person name="Shapiro H."/>
            <person name="Lucas S."/>
            <person name="Grigoriev I.V."/>
            <person name="Cande W.Z."/>
            <person name="Fulton C."/>
            <person name="Rokhsar D.S."/>
            <person name="Dawson S.C."/>
        </authorList>
    </citation>
    <scope>NUCLEOTIDE SEQUENCE [LARGE SCALE GENOMIC DNA]</scope>
    <source>
        <strain evidence="2 3">NEG-M</strain>
    </source>
</reference>
<dbReference type="RefSeq" id="XP_002672376.1">
    <property type="nucleotide sequence ID" value="XM_002672330.1"/>
</dbReference>
<dbReference type="GO" id="GO:0003697">
    <property type="term" value="F:single-stranded DNA binding"/>
    <property type="evidence" value="ECO:0007669"/>
    <property type="project" value="TreeGrafter"/>
</dbReference>
<accession>D2VU64</accession>
<dbReference type="GO" id="GO:0033063">
    <property type="term" value="C:Rad51B-Rad51C-Rad51D-XRCC2 complex"/>
    <property type="evidence" value="ECO:0007669"/>
    <property type="project" value="InterPro"/>
</dbReference>
<organism evidence="3">
    <name type="scientific">Naegleria gruberi</name>
    <name type="common">Amoeba</name>
    <dbReference type="NCBI Taxonomy" id="5762"/>
    <lineage>
        <taxon>Eukaryota</taxon>
        <taxon>Discoba</taxon>
        <taxon>Heterolobosea</taxon>
        <taxon>Tetramitia</taxon>
        <taxon>Eutetramitia</taxon>
        <taxon>Vahlkampfiidae</taxon>
        <taxon>Naegleria</taxon>
    </lineage>
</organism>
<dbReference type="VEuPathDB" id="AmoebaDB:NAEGRDRAFT_52274"/>